<evidence type="ECO:0000313" key="11">
    <source>
        <dbReference type="EMBL" id="SUV17563.1"/>
    </source>
</evidence>
<sequence>MKRCEWVKLDEPLYVDYHDKEWGVPIYDDQHLFEMICLEGAQAGLSWWTILQKREGYREAFDQFNAAKIVSYTEEKLAELKEDTRIVRNKLKIASVVTNAQAFLRIQQQHGSFSQYIWSFVDNHPIVNNWETIADVPVTTELSDRMSKQLKKDGFKFVGSTICYSFMQAVGMVNDHIVDCSCRQEQSLEQS</sequence>
<name>A0A2S0K002_LYSSH</name>
<dbReference type="Pfam" id="PF03352">
    <property type="entry name" value="Adenine_glyco"/>
    <property type="match status" value="1"/>
</dbReference>
<gene>
    <name evidence="11" type="primary">tag</name>
    <name evidence="10" type="ORF">LS41612_10330</name>
    <name evidence="11" type="ORF">NCTC10338_02667</name>
</gene>
<dbReference type="GO" id="GO:0006284">
    <property type="term" value="P:base-excision repair"/>
    <property type="evidence" value="ECO:0007669"/>
    <property type="project" value="InterPro"/>
</dbReference>
<dbReference type="InterPro" id="IPR004597">
    <property type="entry name" value="Tag"/>
</dbReference>
<dbReference type="GO" id="GO:0008725">
    <property type="term" value="F:DNA-3-methyladenine glycosylase activity"/>
    <property type="evidence" value="ECO:0007669"/>
    <property type="project" value="UniProtKB-EC"/>
</dbReference>
<evidence type="ECO:0000256" key="8">
    <source>
        <dbReference type="ARBA" id="ARBA00066766"/>
    </source>
</evidence>
<dbReference type="InterPro" id="IPR011257">
    <property type="entry name" value="DNA_glycosylase"/>
</dbReference>
<dbReference type="InterPro" id="IPR052891">
    <property type="entry name" value="DNA-3mA_glycosylase"/>
</dbReference>
<reference evidence="10 12" key="1">
    <citation type="submission" date="2017-03" db="EMBL/GenBank/DDBJ databases">
        <title>The whole genome sequencing and assembly of Lysinibacillus sphaericus DSM 28T strain.</title>
        <authorList>
            <person name="Lee Y.-J."/>
            <person name="Yi H."/>
            <person name="Bahn Y.-S."/>
            <person name="Kim J.F."/>
            <person name="Lee D.-W."/>
        </authorList>
    </citation>
    <scope>NUCLEOTIDE SEQUENCE [LARGE SCALE GENOMIC DNA]</scope>
    <source>
        <strain evidence="10 12">DSM 28</strain>
    </source>
</reference>
<dbReference type="PANTHER" id="PTHR30037">
    <property type="entry name" value="DNA-3-METHYLADENINE GLYCOSYLASE 1"/>
    <property type="match status" value="1"/>
</dbReference>
<dbReference type="NCBIfam" id="TIGR00624">
    <property type="entry name" value="tag"/>
    <property type="match status" value="1"/>
</dbReference>
<dbReference type="AlphaFoldDB" id="A0A2S0K002"/>
<comment type="catalytic activity">
    <reaction evidence="6">
        <text>Hydrolysis of alkylated DNA, releasing 3-methyladenine.</text>
        <dbReference type="EC" id="3.2.2.20"/>
    </reaction>
</comment>
<protein>
    <recommendedName>
        <fullName evidence="8">DNA-3-methyladenine glycosylase I</fullName>
        <ecNumber evidence="8">3.2.2.20</ecNumber>
    </recommendedName>
</protein>
<dbReference type="EMBL" id="UFSZ01000001">
    <property type="protein sequence ID" value="SUV17563.1"/>
    <property type="molecule type" value="Genomic_DNA"/>
</dbReference>
<keyword evidence="4 9" id="KW-0862">Zinc</keyword>
<dbReference type="Gene3D" id="1.10.340.30">
    <property type="entry name" value="Hypothetical protein, domain 2"/>
    <property type="match status" value="1"/>
</dbReference>
<dbReference type="SUPFAM" id="SSF48150">
    <property type="entry name" value="DNA-glycosylase"/>
    <property type="match status" value="1"/>
</dbReference>
<evidence type="ECO:0000256" key="2">
    <source>
        <dbReference type="ARBA" id="ARBA00022763"/>
    </source>
</evidence>
<organism evidence="10 12">
    <name type="scientific">Lysinibacillus sphaericus</name>
    <name type="common">Bacillus sphaericus</name>
    <dbReference type="NCBI Taxonomy" id="1421"/>
    <lineage>
        <taxon>Bacteria</taxon>
        <taxon>Bacillati</taxon>
        <taxon>Bacillota</taxon>
        <taxon>Bacilli</taxon>
        <taxon>Bacillales</taxon>
        <taxon>Bacillaceae</taxon>
        <taxon>Lysinibacillus</taxon>
    </lineage>
</organism>
<keyword evidence="2" id="KW-0227">DNA damage</keyword>
<keyword evidence="11" id="KW-0326">Glycosidase</keyword>
<dbReference type="GeneID" id="48276600"/>
<feature type="binding site" evidence="9">
    <location>
        <position position="4"/>
    </location>
    <ligand>
        <name>Zn(2+)</name>
        <dbReference type="ChEBI" id="CHEBI:29105"/>
    </ligand>
</feature>
<dbReference type="EC" id="3.2.2.20" evidence="8"/>
<feature type="binding site" evidence="9">
    <location>
        <position position="18"/>
    </location>
    <ligand>
        <name>Zn(2+)</name>
        <dbReference type="ChEBI" id="CHEBI:29105"/>
    </ligand>
</feature>
<dbReference type="Proteomes" id="UP000255295">
    <property type="component" value="Unassembled WGS sequence"/>
</dbReference>
<evidence type="ECO:0000256" key="5">
    <source>
        <dbReference type="ARBA" id="ARBA00023204"/>
    </source>
</evidence>
<evidence type="ECO:0000256" key="3">
    <source>
        <dbReference type="ARBA" id="ARBA00022801"/>
    </source>
</evidence>
<keyword evidence="1 9" id="KW-0479">Metal-binding</keyword>
<dbReference type="FunFam" id="1.10.340.30:FF:000009">
    <property type="entry name" value="DNA-3-methyladenine glycosylase I"/>
    <property type="match status" value="1"/>
</dbReference>
<reference evidence="11 13" key="2">
    <citation type="submission" date="2018-06" db="EMBL/GenBank/DDBJ databases">
        <authorList>
            <consortium name="Pathogen Informatics"/>
            <person name="Doyle S."/>
        </authorList>
    </citation>
    <scope>NUCLEOTIDE SEQUENCE [LARGE SCALE GENOMIC DNA]</scope>
    <source>
        <strain evidence="11 13">NCTC10338</strain>
    </source>
</reference>
<dbReference type="GO" id="GO:0046872">
    <property type="term" value="F:metal ion binding"/>
    <property type="evidence" value="ECO:0007669"/>
    <property type="project" value="UniProtKB-KW"/>
</dbReference>
<evidence type="ECO:0000256" key="9">
    <source>
        <dbReference type="PIRSR" id="PIRSR604597-1"/>
    </source>
</evidence>
<evidence type="ECO:0000313" key="12">
    <source>
        <dbReference type="Proteomes" id="UP000238825"/>
    </source>
</evidence>
<keyword evidence="3 11" id="KW-0378">Hydrolase</keyword>
<keyword evidence="5" id="KW-0234">DNA repair</keyword>
<evidence type="ECO:0000313" key="13">
    <source>
        <dbReference type="Proteomes" id="UP000255295"/>
    </source>
</evidence>
<comment type="function">
    <text evidence="7">Hydrolysis of the deoxyribose N-glycosidic bond to excise 3-methyladenine from the damaged DNA polymer formed by alkylation lesions.</text>
</comment>
<evidence type="ECO:0000256" key="7">
    <source>
        <dbReference type="ARBA" id="ARBA00057608"/>
    </source>
</evidence>
<evidence type="ECO:0000256" key="6">
    <source>
        <dbReference type="ARBA" id="ARBA00052558"/>
    </source>
</evidence>
<evidence type="ECO:0000256" key="1">
    <source>
        <dbReference type="ARBA" id="ARBA00022723"/>
    </source>
</evidence>
<dbReference type="Proteomes" id="UP000238825">
    <property type="component" value="Chromosome"/>
</dbReference>
<evidence type="ECO:0000313" key="10">
    <source>
        <dbReference type="EMBL" id="AVK96638.1"/>
    </source>
</evidence>
<dbReference type="PANTHER" id="PTHR30037:SF4">
    <property type="entry name" value="DNA-3-METHYLADENINE GLYCOSYLASE I"/>
    <property type="match status" value="1"/>
</dbReference>
<feature type="binding site" evidence="9">
    <location>
        <position position="176"/>
    </location>
    <ligand>
        <name>Zn(2+)</name>
        <dbReference type="ChEBI" id="CHEBI:29105"/>
    </ligand>
</feature>
<dbReference type="RefSeq" id="WP_029747063.1">
    <property type="nucleotide sequence ID" value="NZ_BJNS01000033.1"/>
</dbReference>
<dbReference type="EMBL" id="CP019980">
    <property type="protein sequence ID" value="AVK96638.1"/>
    <property type="molecule type" value="Genomic_DNA"/>
</dbReference>
<evidence type="ECO:0000256" key="4">
    <source>
        <dbReference type="ARBA" id="ARBA00022833"/>
    </source>
</evidence>
<accession>A0A2S0K002</accession>
<dbReference type="InterPro" id="IPR005019">
    <property type="entry name" value="Adenine_glyco"/>
</dbReference>
<feature type="binding site" evidence="9">
    <location>
        <position position="180"/>
    </location>
    <ligand>
        <name>Zn(2+)</name>
        <dbReference type="ChEBI" id="CHEBI:29105"/>
    </ligand>
</feature>
<proteinExistence type="predicted"/>